<evidence type="ECO:0000313" key="3">
    <source>
        <dbReference type="EMBL" id="CAH2102996.1"/>
    </source>
</evidence>
<feature type="region of interest" description="Disordered" evidence="1">
    <location>
        <begin position="445"/>
        <end position="468"/>
    </location>
</feature>
<dbReference type="EMBL" id="CAKOGL010000025">
    <property type="protein sequence ID" value="CAH2102996.1"/>
    <property type="molecule type" value="Genomic_DNA"/>
</dbReference>
<dbReference type="InterPro" id="IPR038717">
    <property type="entry name" value="Tc1-like_DDE_dom"/>
</dbReference>
<reference evidence="3" key="1">
    <citation type="submission" date="2022-03" db="EMBL/GenBank/DDBJ databases">
        <authorList>
            <person name="Tunstrom K."/>
        </authorList>
    </citation>
    <scope>NUCLEOTIDE SEQUENCE</scope>
</reference>
<feature type="compositionally biased region" description="Acidic residues" evidence="1">
    <location>
        <begin position="446"/>
        <end position="456"/>
    </location>
</feature>
<proteinExistence type="predicted"/>
<evidence type="ECO:0000259" key="2">
    <source>
        <dbReference type="Pfam" id="PF13358"/>
    </source>
</evidence>
<name>A0AAU9UYL6_EUPED</name>
<gene>
    <name evidence="3" type="ORF">EEDITHA_LOCUS17559</name>
</gene>
<protein>
    <recommendedName>
        <fullName evidence="2">Tc1-like transposase DDE domain-containing protein</fullName>
    </recommendedName>
</protein>
<dbReference type="AlphaFoldDB" id="A0AAU9UYL6"/>
<evidence type="ECO:0000313" key="4">
    <source>
        <dbReference type="Proteomes" id="UP001153954"/>
    </source>
</evidence>
<evidence type="ECO:0000256" key="1">
    <source>
        <dbReference type="SAM" id="MobiDB-lite"/>
    </source>
</evidence>
<dbReference type="PANTHER" id="PTHR33939">
    <property type="entry name" value="PROTEIN CBG22215"/>
    <property type="match status" value="1"/>
</dbReference>
<keyword evidence="4" id="KW-1185">Reference proteome</keyword>
<dbReference type="Proteomes" id="UP001153954">
    <property type="component" value="Unassembled WGS sequence"/>
</dbReference>
<feature type="region of interest" description="Disordered" evidence="1">
    <location>
        <begin position="59"/>
        <end position="91"/>
    </location>
</feature>
<dbReference type="Gene3D" id="3.30.420.10">
    <property type="entry name" value="Ribonuclease H-like superfamily/Ribonuclease H"/>
    <property type="match status" value="1"/>
</dbReference>
<feature type="compositionally biased region" description="Polar residues" evidence="1">
    <location>
        <begin position="65"/>
        <end position="80"/>
    </location>
</feature>
<dbReference type="Pfam" id="PF13358">
    <property type="entry name" value="DDE_3"/>
    <property type="match status" value="1"/>
</dbReference>
<organism evidence="3 4">
    <name type="scientific">Euphydryas editha</name>
    <name type="common">Edith's checkerspot</name>
    <dbReference type="NCBI Taxonomy" id="104508"/>
    <lineage>
        <taxon>Eukaryota</taxon>
        <taxon>Metazoa</taxon>
        <taxon>Ecdysozoa</taxon>
        <taxon>Arthropoda</taxon>
        <taxon>Hexapoda</taxon>
        <taxon>Insecta</taxon>
        <taxon>Pterygota</taxon>
        <taxon>Neoptera</taxon>
        <taxon>Endopterygota</taxon>
        <taxon>Lepidoptera</taxon>
        <taxon>Glossata</taxon>
        <taxon>Ditrysia</taxon>
        <taxon>Papilionoidea</taxon>
        <taxon>Nymphalidae</taxon>
        <taxon>Nymphalinae</taxon>
        <taxon>Euphydryas</taxon>
    </lineage>
</organism>
<dbReference type="GO" id="GO:0003676">
    <property type="term" value="F:nucleic acid binding"/>
    <property type="evidence" value="ECO:0007669"/>
    <property type="project" value="InterPro"/>
</dbReference>
<comment type="caution">
    <text evidence="3">The sequence shown here is derived from an EMBL/GenBank/DDBJ whole genome shotgun (WGS) entry which is preliminary data.</text>
</comment>
<sequence>MSKGKTYRGGDRNIILKVVRFFEKEKQNGSPIIPVQRALDRASEATGVSIRTLRNIKNEAKKLRSTTPTPGTSADTQEVKLNTPKKKKPSGKKLEIDDFVICAIRNIVESFYSVKKEIPTLEKILNVAKTELNFPGQKTTLRKILKEKLSYKFKKFKNIRDFLVQKPDRAAWRAKYLRRLKENDELGADKKLVTYVDETWVHSDYTVAKCWQNSLDASVKNNFNPAQRWIIVHAGNENGFIQKAGLIYKCKSSTGDYHSEMNTGNFIKWLNEKLIPNLPSNGIVIIDNAPYHNEQIEKRPNYASLKEDMQNWLRDQNVTYEENMTKKELYQIIKVSLPSKKYIVDELLKSHGHEVLRLPPYHCDLNPMEYVWNLIKKRVADKYVTQSEKDIIKLTQNAIKSITPSDWKKEVNGVDRLRRKYWESDRLGEIYERELLISVGQNSDSDYTELESDTESDSVMSDLMDFSD</sequence>
<dbReference type="PANTHER" id="PTHR33939:SF1">
    <property type="entry name" value="DUF4371 DOMAIN-CONTAINING PROTEIN"/>
    <property type="match status" value="1"/>
</dbReference>
<dbReference type="InterPro" id="IPR036397">
    <property type="entry name" value="RNaseH_sf"/>
</dbReference>
<feature type="domain" description="Tc1-like transposase DDE" evidence="2">
    <location>
        <begin position="258"/>
        <end position="385"/>
    </location>
</feature>
<accession>A0AAU9UYL6</accession>